<protein>
    <submittedName>
        <fullName evidence="2">Glycosyltransferase family 2 protein</fullName>
    </submittedName>
</protein>
<dbReference type="PANTHER" id="PTHR22916:SF3">
    <property type="entry name" value="UDP-GLCNAC:BETAGAL BETA-1,3-N-ACETYLGLUCOSAMINYLTRANSFERASE-LIKE PROTEIN 1"/>
    <property type="match status" value="1"/>
</dbReference>
<dbReference type="RefSeq" id="WP_168133100.1">
    <property type="nucleotide sequence ID" value="NZ_JAAVJH010000002.1"/>
</dbReference>
<name>A0ABX1CKU6_9SPHN</name>
<dbReference type="SUPFAM" id="SSF53448">
    <property type="entry name" value="Nucleotide-diphospho-sugar transferases"/>
    <property type="match status" value="1"/>
</dbReference>
<dbReference type="EMBL" id="JAAVJH010000002">
    <property type="protein sequence ID" value="NJR77543.1"/>
    <property type="molecule type" value="Genomic_DNA"/>
</dbReference>
<sequence length="258" mass="28706">MSAPDAGTRDRLVSIVTPAFRAASTIEATIRSVIDQSYPHWEMLIADDCSPDDTRDVVARWSERDPRVRLIAMPRNGGPAAARNGAIAAAQGRWLAFLDADDLWLPKKLETQLAFHRSAGAKISFTAFRRIAADGSGEGHLIRVPSTLDYRGLLANTAIATSTVIVDCDATGPVVMKKTYYDDFACWLDILRPGGVAVGLNEDLMRYRVMAASVSRNKRNSAYQVWLAYRRVEKLGLLSSMRYFAAYALRGLRKYRRF</sequence>
<dbReference type="Proteomes" id="UP000732399">
    <property type="component" value="Unassembled WGS sequence"/>
</dbReference>
<accession>A0ABX1CKU6</accession>
<dbReference type="Gene3D" id="3.90.550.10">
    <property type="entry name" value="Spore Coat Polysaccharide Biosynthesis Protein SpsA, Chain A"/>
    <property type="match status" value="1"/>
</dbReference>
<dbReference type="PANTHER" id="PTHR22916">
    <property type="entry name" value="GLYCOSYLTRANSFERASE"/>
    <property type="match status" value="1"/>
</dbReference>
<dbReference type="InterPro" id="IPR029044">
    <property type="entry name" value="Nucleotide-diphossugar_trans"/>
</dbReference>
<evidence type="ECO:0000313" key="2">
    <source>
        <dbReference type="EMBL" id="NJR77543.1"/>
    </source>
</evidence>
<reference evidence="2 3" key="1">
    <citation type="submission" date="2020-03" db="EMBL/GenBank/DDBJ databases">
        <authorList>
            <person name="Wang L."/>
            <person name="He N."/>
            <person name="Li Y."/>
            <person name="Fang Y."/>
            <person name="Zhang F."/>
        </authorList>
    </citation>
    <scope>NUCLEOTIDE SEQUENCE [LARGE SCALE GENOMIC DNA]</scope>
    <source>
        <strain evidence="2 3">36D10-4-7</strain>
    </source>
</reference>
<evidence type="ECO:0000313" key="3">
    <source>
        <dbReference type="Proteomes" id="UP000732399"/>
    </source>
</evidence>
<evidence type="ECO:0000259" key="1">
    <source>
        <dbReference type="Pfam" id="PF00535"/>
    </source>
</evidence>
<dbReference type="Pfam" id="PF00535">
    <property type="entry name" value="Glycos_transf_2"/>
    <property type="match status" value="1"/>
</dbReference>
<feature type="domain" description="Glycosyltransferase 2-like" evidence="1">
    <location>
        <begin position="14"/>
        <end position="143"/>
    </location>
</feature>
<comment type="caution">
    <text evidence="2">The sequence shown here is derived from an EMBL/GenBank/DDBJ whole genome shotgun (WGS) entry which is preliminary data.</text>
</comment>
<dbReference type="CDD" id="cd00761">
    <property type="entry name" value="Glyco_tranf_GTA_type"/>
    <property type="match status" value="1"/>
</dbReference>
<organism evidence="2 3">
    <name type="scientific">Sphingomonas corticis</name>
    <dbReference type="NCBI Taxonomy" id="2722791"/>
    <lineage>
        <taxon>Bacteria</taxon>
        <taxon>Pseudomonadati</taxon>
        <taxon>Pseudomonadota</taxon>
        <taxon>Alphaproteobacteria</taxon>
        <taxon>Sphingomonadales</taxon>
        <taxon>Sphingomonadaceae</taxon>
        <taxon>Sphingomonas</taxon>
    </lineage>
</organism>
<dbReference type="InterPro" id="IPR001173">
    <property type="entry name" value="Glyco_trans_2-like"/>
</dbReference>
<proteinExistence type="predicted"/>
<keyword evidence="3" id="KW-1185">Reference proteome</keyword>
<gene>
    <name evidence="2" type="ORF">HBH26_02800</name>
</gene>